<evidence type="ECO:0000313" key="1">
    <source>
        <dbReference type="EMBL" id="QOS39336.1"/>
    </source>
</evidence>
<reference evidence="1 2" key="1">
    <citation type="submission" date="2018-08" db="EMBL/GenBank/DDBJ databases">
        <title>The first complete genome of Treponema rectale (CHPAT), a commensal spirochete of the bovine rectum.</title>
        <authorList>
            <person name="Staton G.J."/>
            <person name="Clegg S.R."/>
            <person name="Carter S.D."/>
            <person name="Radford A.D."/>
            <person name="Darby A."/>
            <person name="Hall N."/>
            <person name="Birtles R.J."/>
            <person name="Evans N.J."/>
        </authorList>
    </citation>
    <scope>NUCLEOTIDE SEQUENCE [LARGE SCALE GENOMIC DNA]</scope>
    <source>
        <strain evidence="1 2">CHPA</strain>
    </source>
</reference>
<name>A0A7M1XIF4_9SPIR</name>
<evidence type="ECO:0000313" key="2">
    <source>
        <dbReference type="Proteomes" id="UP000593591"/>
    </source>
</evidence>
<organism evidence="1 2">
    <name type="scientific">Treponema rectale</name>
    <dbReference type="NCBI Taxonomy" id="744512"/>
    <lineage>
        <taxon>Bacteria</taxon>
        <taxon>Pseudomonadati</taxon>
        <taxon>Spirochaetota</taxon>
        <taxon>Spirochaetia</taxon>
        <taxon>Spirochaetales</taxon>
        <taxon>Treponemataceae</taxon>
        <taxon>Treponema</taxon>
    </lineage>
</organism>
<protein>
    <submittedName>
        <fullName evidence="1">Uncharacterized protein</fullName>
    </submittedName>
</protein>
<accession>A0A7M1XIF4</accession>
<dbReference type="KEGG" id="trc:DYE49_02240"/>
<gene>
    <name evidence="1" type="ORF">DYE49_02240</name>
</gene>
<sequence>MMREFKIVGFTSYDSAYLTAQILEEEFSHVFDLVVEEIKKNGYCFSGEDHQNHERTVPIFANGTVLRCSMRLWAQMMAEAHNGDKNSYMDFYMDVPGESIYPEEETKVKPAETGSPYAYLADRDIDLMMETAMAGIDTLMTTDKAILSLWPTFKTYIQNQMKQKQ</sequence>
<dbReference type="EMBL" id="CP031517">
    <property type="protein sequence ID" value="QOS39336.1"/>
    <property type="molecule type" value="Genomic_DNA"/>
</dbReference>
<dbReference type="Proteomes" id="UP000593591">
    <property type="component" value="Chromosome"/>
</dbReference>
<proteinExistence type="predicted"/>
<dbReference type="AlphaFoldDB" id="A0A7M1XIF4"/>